<dbReference type="Gene3D" id="3.30.470.20">
    <property type="entry name" value="ATP-grasp fold, B domain"/>
    <property type="match status" value="1"/>
</dbReference>
<proteinExistence type="predicted"/>
<organism evidence="3 4">
    <name type="scientific">Candidatus Intestinimonas pullistercoris</name>
    <dbReference type="NCBI Taxonomy" id="2838623"/>
    <lineage>
        <taxon>Bacteria</taxon>
        <taxon>Bacillati</taxon>
        <taxon>Bacillota</taxon>
        <taxon>Clostridia</taxon>
        <taxon>Eubacteriales</taxon>
        <taxon>Intestinimonas</taxon>
    </lineage>
</organism>
<keyword evidence="1" id="KW-0067">ATP-binding</keyword>
<evidence type="ECO:0000313" key="4">
    <source>
        <dbReference type="Proteomes" id="UP000823882"/>
    </source>
</evidence>
<dbReference type="EMBL" id="DWWJ01000203">
    <property type="protein sequence ID" value="HJC42029.1"/>
    <property type="molecule type" value="Genomic_DNA"/>
</dbReference>
<name>A0A9D2T1D6_9FIRM</name>
<dbReference type="SUPFAM" id="SSF56059">
    <property type="entry name" value="Glutathione synthetase ATP-binding domain-like"/>
    <property type="match status" value="1"/>
</dbReference>
<comment type="caution">
    <text evidence="3">The sequence shown here is derived from an EMBL/GenBank/DDBJ whole genome shotgun (WGS) entry which is preliminary data.</text>
</comment>
<sequence>METSFLPLLFGGDINVYSMARAFHEAYGIRSTAYGKFATGVCYESAILDYRVCAKNEDGPTFLENVRSFAAEHPDKTVLVLGCGDSYVKLCAQYREDFPANVIAPYADLALMDQLTDKETFYQLCDRFGIDHPGTFVYRREMGHTFDLPFGPPYICKPSNGVHYWEHDFPGSEKVFKLETREALEATLDKVYAAGYPDAMIIQEFIPGDDSYMRVLTCYSDEHAQVKLQCLGHVLLEEHTPHGIGNHAVILTEPNDELCEKLRAFLEEMGYVGFSNFDLKYDQRDGKLKAFELNARQGRSNYYVTGAGQNLAKLLVEDRVEHRDLERVVTRNRSLWMVVPRRVAFDYTPRRYHEEMRALIRAGAVTNPLLYRPDAALKRRLRLAKNQLGHFVKFRKYYHKPEQ</sequence>
<dbReference type="InterPro" id="IPR011761">
    <property type="entry name" value="ATP-grasp"/>
</dbReference>
<feature type="domain" description="ATP-grasp" evidence="2">
    <location>
        <begin position="122"/>
        <end position="320"/>
    </location>
</feature>
<dbReference type="GO" id="GO:0046872">
    <property type="term" value="F:metal ion binding"/>
    <property type="evidence" value="ECO:0007669"/>
    <property type="project" value="InterPro"/>
</dbReference>
<keyword evidence="1" id="KW-0547">Nucleotide-binding</keyword>
<evidence type="ECO:0000259" key="2">
    <source>
        <dbReference type="PROSITE" id="PS50975"/>
    </source>
</evidence>
<evidence type="ECO:0000256" key="1">
    <source>
        <dbReference type="PROSITE-ProRule" id="PRU00409"/>
    </source>
</evidence>
<reference evidence="3" key="1">
    <citation type="journal article" date="2021" name="PeerJ">
        <title>Extensive microbial diversity within the chicken gut microbiome revealed by metagenomics and culture.</title>
        <authorList>
            <person name="Gilroy R."/>
            <person name="Ravi A."/>
            <person name="Getino M."/>
            <person name="Pursley I."/>
            <person name="Horton D.L."/>
            <person name="Alikhan N.F."/>
            <person name="Baker D."/>
            <person name="Gharbi K."/>
            <person name="Hall N."/>
            <person name="Watson M."/>
            <person name="Adriaenssens E.M."/>
            <person name="Foster-Nyarko E."/>
            <person name="Jarju S."/>
            <person name="Secka A."/>
            <person name="Antonio M."/>
            <person name="Oren A."/>
            <person name="Chaudhuri R.R."/>
            <person name="La Ragione R."/>
            <person name="Hildebrand F."/>
            <person name="Pallen M.J."/>
        </authorList>
    </citation>
    <scope>NUCLEOTIDE SEQUENCE</scope>
    <source>
        <strain evidence="3">CHK186-1790</strain>
    </source>
</reference>
<accession>A0A9D2T1D6</accession>
<dbReference type="PROSITE" id="PS50975">
    <property type="entry name" value="ATP_GRASP"/>
    <property type="match status" value="1"/>
</dbReference>
<dbReference type="AlphaFoldDB" id="A0A9D2T1D6"/>
<evidence type="ECO:0000313" key="3">
    <source>
        <dbReference type="EMBL" id="HJC42029.1"/>
    </source>
</evidence>
<reference evidence="3" key="2">
    <citation type="submission" date="2021-04" db="EMBL/GenBank/DDBJ databases">
        <authorList>
            <person name="Gilroy R."/>
        </authorList>
    </citation>
    <scope>NUCLEOTIDE SEQUENCE</scope>
    <source>
        <strain evidence="3">CHK186-1790</strain>
    </source>
</reference>
<protein>
    <submittedName>
        <fullName evidence="3">ATP-grasp domain-containing protein</fullName>
    </submittedName>
</protein>
<gene>
    <name evidence="3" type="ORF">H9701_10850</name>
</gene>
<dbReference type="Proteomes" id="UP000823882">
    <property type="component" value="Unassembled WGS sequence"/>
</dbReference>
<dbReference type="GO" id="GO:0005524">
    <property type="term" value="F:ATP binding"/>
    <property type="evidence" value="ECO:0007669"/>
    <property type="project" value="UniProtKB-UniRule"/>
</dbReference>